<keyword evidence="2" id="KW-1185">Reference proteome</keyword>
<evidence type="ECO:0000313" key="1">
    <source>
        <dbReference type="EMBL" id="CAG7731451.1"/>
    </source>
</evidence>
<comment type="caution">
    <text evidence="1">The sequence shown here is derived from an EMBL/GenBank/DDBJ whole genome shotgun (WGS) entry which is preliminary data.</text>
</comment>
<reference evidence="1" key="1">
    <citation type="submission" date="2021-06" db="EMBL/GenBank/DDBJ databases">
        <authorList>
            <person name="Hodson N. C."/>
            <person name="Mongue J. A."/>
            <person name="Jaron S. K."/>
        </authorList>
    </citation>
    <scope>NUCLEOTIDE SEQUENCE</scope>
</reference>
<dbReference type="AlphaFoldDB" id="A0A8J2PBV8"/>
<dbReference type="EMBL" id="CAJVCH010213145">
    <property type="protein sequence ID" value="CAG7731451.1"/>
    <property type="molecule type" value="Genomic_DNA"/>
</dbReference>
<organism evidence="1 2">
    <name type="scientific">Allacma fusca</name>
    <dbReference type="NCBI Taxonomy" id="39272"/>
    <lineage>
        <taxon>Eukaryota</taxon>
        <taxon>Metazoa</taxon>
        <taxon>Ecdysozoa</taxon>
        <taxon>Arthropoda</taxon>
        <taxon>Hexapoda</taxon>
        <taxon>Collembola</taxon>
        <taxon>Symphypleona</taxon>
        <taxon>Sminthuridae</taxon>
        <taxon>Allacma</taxon>
    </lineage>
</organism>
<dbReference type="Proteomes" id="UP000708208">
    <property type="component" value="Unassembled WGS sequence"/>
</dbReference>
<sequence>MSAKAKSVKKNKFALIVFEEKETCVVPVSWFDETKGECSWPDITGPSIASLLTNPNSLPKKSWKPLQARSLGTYKNLKSAREAESLSLLTSGIESDSENDELVIRRRRVKPRSSHSLTEEDREDEVDTIEGSAITGEINVPSTGLFEPVINSNFPVIIILPSNADQQLAGPSGLSNFGQVISSETCEDVNVDAEDGPFQLILTGCIPTSVHAETQTDDTDDTEGMINFKI</sequence>
<gene>
    <name evidence="1" type="ORF">AFUS01_LOCUS20038</name>
</gene>
<protein>
    <submittedName>
        <fullName evidence="1">Uncharacterized protein</fullName>
    </submittedName>
</protein>
<name>A0A8J2PBV8_9HEXA</name>
<accession>A0A8J2PBV8</accession>
<feature type="non-terminal residue" evidence="1">
    <location>
        <position position="1"/>
    </location>
</feature>
<proteinExistence type="predicted"/>
<evidence type="ECO:0000313" key="2">
    <source>
        <dbReference type="Proteomes" id="UP000708208"/>
    </source>
</evidence>
<dbReference type="OrthoDB" id="7486073at2759"/>